<sequence>MLNHSQLLIMFGEDVEDLLLRSLGGFAGGRGVKRSTEGLICMHIRITNGHKGVGEAGGMSRGGGKGDICNTLCNTSRNKNYFFKKRSLGVPGQVAQLFGASSCTPKHCRFDSQSEHIPVLRFKHLLRCV</sequence>
<keyword evidence="2" id="KW-1185">Reference proteome</keyword>
<dbReference type="EMBL" id="JABWUV010000010">
    <property type="protein sequence ID" value="KAF6324865.1"/>
    <property type="molecule type" value="Genomic_DNA"/>
</dbReference>
<accession>A0A7J7VI25</accession>
<dbReference type="Proteomes" id="UP000527355">
    <property type="component" value="Unassembled WGS sequence"/>
</dbReference>
<proteinExistence type="predicted"/>
<name>A0A7J7VI25_MYOMY</name>
<evidence type="ECO:0000313" key="2">
    <source>
        <dbReference type="Proteomes" id="UP000527355"/>
    </source>
</evidence>
<evidence type="ECO:0000313" key="1">
    <source>
        <dbReference type="EMBL" id="KAF6324865.1"/>
    </source>
</evidence>
<gene>
    <name evidence="1" type="ORF">mMyoMyo1_008319</name>
</gene>
<protein>
    <submittedName>
        <fullName evidence="1">Uncharacterized protein</fullName>
    </submittedName>
</protein>
<dbReference type="AlphaFoldDB" id="A0A7J7VI25"/>
<reference evidence="1 2" key="1">
    <citation type="journal article" date="2020" name="Nature">
        <title>Six reference-quality genomes reveal evolution of bat adaptations.</title>
        <authorList>
            <person name="Jebb D."/>
            <person name="Huang Z."/>
            <person name="Pippel M."/>
            <person name="Hughes G.M."/>
            <person name="Lavrichenko K."/>
            <person name="Devanna P."/>
            <person name="Winkler S."/>
            <person name="Jermiin L.S."/>
            <person name="Skirmuntt E.C."/>
            <person name="Katzourakis A."/>
            <person name="Burkitt-Gray L."/>
            <person name="Ray D.A."/>
            <person name="Sullivan K.A.M."/>
            <person name="Roscito J.G."/>
            <person name="Kirilenko B.M."/>
            <person name="Davalos L.M."/>
            <person name="Corthals A.P."/>
            <person name="Power M.L."/>
            <person name="Jones G."/>
            <person name="Ransome R.D."/>
            <person name="Dechmann D.K.N."/>
            <person name="Locatelli A.G."/>
            <person name="Puechmaille S.J."/>
            <person name="Fedrigo O."/>
            <person name="Jarvis E.D."/>
            <person name="Hiller M."/>
            <person name="Vernes S.C."/>
            <person name="Myers E.W."/>
            <person name="Teeling E.C."/>
        </authorList>
    </citation>
    <scope>NUCLEOTIDE SEQUENCE [LARGE SCALE GENOMIC DNA]</scope>
    <source>
        <strain evidence="1">MMyoMyo1</strain>
        <tissue evidence="1">Flight muscle</tissue>
    </source>
</reference>
<comment type="caution">
    <text evidence="1">The sequence shown here is derived from an EMBL/GenBank/DDBJ whole genome shotgun (WGS) entry which is preliminary data.</text>
</comment>
<organism evidence="1 2">
    <name type="scientific">Myotis myotis</name>
    <name type="common">Greater mouse-eared bat</name>
    <name type="synonym">Vespertilio myotis</name>
    <dbReference type="NCBI Taxonomy" id="51298"/>
    <lineage>
        <taxon>Eukaryota</taxon>
        <taxon>Metazoa</taxon>
        <taxon>Chordata</taxon>
        <taxon>Craniata</taxon>
        <taxon>Vertebrata</taxon>
        <taxon>Euteleostomi</taxon>
        <taxon>Mammalia</taxon>
        <taxon>Eutheria</taxon>
        <taxon>Laurasiatheria</taxon>
        <taxon>Chiroptera</taxon>
        <taxon>Yangochiroptera</taxon>
        <taxon>Vespertilionidae</taxon>
        <taxon>Myotis</taxon>
    </lineage>
</organism>